<dbReference type="Pfam" id="PF04082">
    <property type="entry name" value="Fungal_trans"/>
    <property type="match status" value="1"/>
</dbReference>
<keyword evidence="5" id="KW-0238">DNA-binding</keyword>
<feature type="domain" description="Xylanolytic transcriptional activator regulatory" evidence="9">
    <location>
        <begin position="256"/>
        <end position="330"/>
    </location>
</feature>
<dbReference type="AlphaFoldDB" id="A0A9P6WNL5"/>
<feature type="region of interest" description="Disordered" evidence="8">
    <location>
        <begin position="27"/>
        <end position="48"/>
    </location>
</feature>
<evidence type="ECO:0000256" key="1">
    <source>
        <dbReference type="ARBA" id="ARBA00004123"/>
    </source>
</evidence>
<evidence type="ECO:0000256" key="6">
    <source>
        <dbReference type="ARBA" id="ARBA00023163"/>
    </source>
</evidence>
<evidence type="ECO:0000259" key="9">
    <source>
        <dbReference type="SMART" id="SM00906"/>
    </source>
</evidence>
<evidence type="ECO:0000256" key="7">
    <source>
        <dbReference type="ARBA" id="ARBA00023242"/>
    </source>
</evidence>
<keyword evidence="3" id="KW-0862">Zinc</keyword>
<comment type="subcellular location">
    <subcellularLocation>
        <location evidence="1">Nucleus</location>
    </subcellularLocation>
</comment>
<dbReference type="GO" id="GO:0006351">
    <property type="term" value="P:DNA-templated transcription"/>
    <property type="evidence" value="ECO:0007669"/>
    <property type="project" value="InterPro"/>
</dbReference>
<dbReference type="InterPro" id="IPR052202">
    <property type="entry name" value="Yeast_MetPath_Reg"/>
</dbReference>
<evidence type="ECO:0000256" key="8">
    <source>
        <dbReference type="SAM" id="MobiDB-lite"/>
    </source>
</evidence>
<dbReference type="GO" id="GO:0045944">
    <property type="term" value="P:positive regulation of transcription by RNA polymerase II"/>
    <property type="evidence" value="ECO:0007669"/>
    <property type="project" value="TreeGrafter"/>
</dbReference>
<sequence>MYVKLLEEKVSYLEGLIEEMNMDNKFEERNRDETSPSESVSTNQSSGSVESVTEADILTKCAALFPLKDDMEPLYVGSSGLNIASLLQAHLKLEIADALQKNSFPTSSNYDAKLNDYVSRSLDDLLYEESKLNYFVETYAMTIHKKYPFLNYKDIISLHKNREYLLRNDKVHNEKIDIIHSFILLMVYAIGSMMVSRNINQIGISNPSYKNDNFVFFTSAMKLDLSVVFEHKSVLNIHSMLLTVIYQLRLPNGPVIWDMIGFALRLCVNFGFHRKNINLLHTKPFDYQQRILTFWSTYSLERSVSSSFGRPFSLSDRDIDVDLPIDIDESVVDESLIKKEYFKGHSNVNSIVTSRTHAIHHFKFIQIESEIQNQIYRVDVEVNDIPKEEIYKLISKMKQWASTIPPSSSSDYDYYLYLYNKQIRYLIQPFLSKLTKDDSLFIECMTAASTVCQLNKRIYQNTKIRLSFISLQTVFLSGVTLIYGLLSKKVNWNFSVSEGLRCCSGVLFSVAQRAYTCAIFSEIFEKLVTMVHEKEIVNEKEKNNGVTLKFNEIHDLFGQNELRQNVHDSHSKENLEVFNEISLKDENLRELENLFDFTNLDLLGTDKLDELVKKTSSSTQFLEDNIFLEF</sequence>
<evidence type="ECO:0000256" key="3">
    <source>
        <dbReference type="ARBA" id="ARBA00022833"/>
    </source>
</evidence>
<dbReference type="CDD" id="cd12148">
    <property type="entry name" value="fungal_TF_MHR"/>
    <property type="match status" value="1"/>
</dbReference>
<keyword evidence="7" id="KW-0539">Nucleus</keyword>
<dbReference type="GO" id="GO:0000981">
    <property type="term" value="F:DNA-binding transcription factor activity, RNA polymerase II-specific"/>
    <property type="evidence" value="ECO:0007669"/>
    <property type="project" value="TreeGrafter"/>
</dbReference>
<dbReference type="SMART" id="SM00906">
    <property type="entry name" value="Fungal_trans"/>
    <property type="match status" value="1"/>
</dbReference>
<gene>
    <name evidence="10" type="ORF">C6P40_003447</name>
</gene>
<feature type="compositionally biased region" description="Polar residues" evidence="8">
    <location>
        <begin position="36"/>
        <end position="48"/>
    </location>
</feature>
<proteinExistence type="predicted"/>
<keyword evidence="6" id="KW-0804">Transcription</keyword>
<organism evidence="10 11">
    <name type="scientific">Pichia californica</name>
    <dbReference type="NCBI Taxonomy" id="460514"/>
    <lineage>
        <taxon>Eukaryota</taxon>
        <taxon>Fungi</taxon>
        <taxon>Dikarya</taxon>
        <taxon>Ascomycota</taxon>
        <taxon>Saccharomycotina</taxon>
        <taxon>Pichiomycetes</taxon>
        <taxon>Pichiales</taxon>
        <taxon>Pichiaceae</taxon>
        <taxon>Pichia</taxon>
    </lineage>
</organism>
<keyword evidence="4" id="KW-0805">Transcription regulation</keyword>
<evidence type="ECO:0000313" key="10">
    <source>
        <dbReference type="EMBL" id="KAG0690251.1"/>
    </source>
</evidence>
<evidence type="ECO:0000256" key="2">
    <source>
        <dbReference type="ARBA" id="ARBA00022723"/>
    </source>
</evidence>
<evidence type="ECO:0000256" key="5">
    <source>
        <dbReference type="ARBA" id="ARBA00023125"/>
    </source>
</evidence>
<keyword evidence="11" id="KW-1185">Reference proteome</keyword>
<protein>
    <recommendedName>
        <fullName evidence="9">Xylanolytic transcriptional activator regulatory domain-containing protein</fullName>
    </recommendedName>
</protein>
<dbReference type="PANTHER" id="PTHR47782:SF12">
    <property type="entry name" value="ZN(II)2CYS6 TRANSCRIPTION FACTOR (EUROFUNG)"/>
    <property type="match status" value="1"/>
</dbReference>
<dbReference type="EMBL" id="PUHW01000039">
    <property type="protein sequence ID" value="KAG0690251.1"/>
    <property type="molecule type" value="Genomic_DNA"/>
</dbReference>
<reference evidence="10" key="1">
    <citation type="submission" date="2020-11" db="EMBL/GenBank/DDBJ databases">
        <title>Kefir isolates.</title>
        <authorList>
            <person name="Marcisauskas S."/>
            <person name="Kim Y."/>
            <person name="Blasche S."/>
        </authorList>
    </citation>
    <scope>NUCLEOTIDE SEQUENCE</scope>
    <source>
        <strain evidence="10">Olga-1</strain>
    </source>
</reference>
<name>A0A9P6WNL5_9ASCO</name>
<dbReference type="GO" id="GO:0005634">
    <property type="term" value="C:nucleus"/>
    <property type="evidence" value="ECO:0007669"/>
    <property type="project" value="UniProtKB-SubCell"/>
</dbReference>
<comment type="caution">
    <text evidence="10">The sequence shown here is derived from an EMBL/GenBank/DDBJ whole genome shotgun (WGS) entry which is preliminary data.</text>
</comment>
<dbReference type="Proteomes" id="UP000697127">
    <property type="component" value="Unassembled WGS sequence"/>
</dbReference>
<dbReference type="GO" id="GO:0043565">
    <property type="term" value="F:sequence-specific DNA binding"/>
    <property type="evidence" value="ECO:0007669"/>
    <property type="project" value="TreeGrafter"/>
</dbReference>
<dbReference type="OrthoDB" id="2399539at2759"/>
<dbReference type="PANTHER" id="PTHR47782">
    <property type="entry name" value="ZN(II)2CYS6 TRANSCRIPTION FACTOR (EUROFUNG)-RELATED"/>
    <property type="match status" value="1"/>
</dbReference>
<evidence type="ECO:0000256" key="4">
    <source>
        <dbReference type="ARBA" id="ARBA00023015"/>
    </source>
</evidence>
<dbReference type="GO" id="GO:0008270">
    <property type="term" value="F:zinc ion binding"/>
    <property type="evidence" value="ECO:0007669"/>
    <property type="project" value="InterPro"/>
</dbReference>
<dbReference type="InterPro" id="IPR007219">
    <property type="entry name" value="XnlR_reg_dom"/>
</dbReference>
<accession>A0A9P6WNL5</accession>
<evidence type="ECO:0000313" key="11">
    <source>
        <dbReference type="Proteomes" id="UP000697127"/>
    </source>
</evidence>
<keyword evidence="2" id="KW-0479">Metal-binding</keyword>